<protein>
    <recommendedName>
        <fullName evidence="3">Sodium-dependent dicarboxylate transporter SdcS</fullName>
    </recommendedName>
    <alternativeName>
        <fullName evidence="8">Na(+)/dicarboxylate symporter</fullName>
    </alternativeName>
</protein>
<comment type="subcellular location">
    <subcellularLocation>
        <location evidence="1">Membrane</location>
        <topology evidence="1">Multi-pass membrane protein</topology>
    </subcellularLocation>
</comment>
<comment type="similarity">
    <text evidence="2">Belongs to the SLC13A/DASS transporter (TC 2.A.47) family. NADC subfamily.</text>
</comment>
<evidence type="ECO:0000313" key="11">
    <source>
        <dbReference type="Proteomes" id="UP001243623"/>
    </source>
</evidence>
<dbReference type="EMBL" id="CP120678">
    <property type="protein sequence ID" value="WIW70250.1"/>
    <property type="molecule type" value="Genomic_DNA"/>
</dbReference>
<feature type="transmembrane region" description="Helical" evidence="9">
    <location>
        <begin position="487"/>
        <end position="510"/>
    </location>
</feature>
<dbReference type="GO" id="GO:0005886">
    <property type="term" value="C:plasma membrane"/>
    <property type="evidence" value="ECO:0007669"/>
    <property type="project" value="TreeGrafter"/>
</dbReference>
<feature type="transmembrane region" description="Helical" evidence="9">
    <location>
        <begin position="292"/>
        <end position="313"/>
    </location>
</feature>
<evidence type="ECO:0000256" key="2">
    <source>
        <dbReference type="ARBA" id="ARBA00006772"/>
    </source>
</evidence>
<feature type="transmembrane region" description="Helical" evidence="9">
    <location>
        <begin position="364"/>
        <end position="381"/>
    </location>
</feature>
<feature type="transmembrane region" description="Helical" evidence="9">
    <location>
        <begin position="424"/>
        <end position="442"/>
    </location>
</feature>
<dbReference type="Pfam" id="PF00939">
    <property type="entry name" value="Na_sulph_symp"/>
    <property type="match status" value="1"/>
</dbReference>
<feature type="transmembrane region" description="Helical" evidence="9">
    <location>
        <begin position="98"/>
        <end position="117"/>
    </location>
</feature>
<feature type="transmembrane region" description="Helical" evidence="9">
    <location>
        <begin position="68"/>
        <end position="86"/>
    </location>
</feature>
<reference evidence="10" key="1">
    <citation type="submission" date="2023-03" db="EMBL/GenBank/DDBJ databases">
        <title>Selenobaculum gbiensis gen. nov. sp. nov., a new bacterium isolated from the gut microbiota of IBD patient.</title>
        <authorList>
            <person name="Yeo S."/>
            <person name="Park H."/>
            <person name="Huh C.S."/>
        </authorList>
    </citation>
    <scope>NUCLEOTIDE SEQUENCE</scope>
    <source>
        <strain evidence="10">ICN-92133</strain>
    </source>
</reference>
<evidence type="ECO:0000256" key="8">
    <source>
        <dbReference type="ARBA" id="ARBA00031174"/>
    </source>
</evidence>
<keyword evidence="4" id="KW-0813">Transport</keyword>
<evidence type="ECO:0000313" key="10">
    <source>
        <dbReference type="EMBL" id="WIW70250.1"/>
    </source>
</evidence>
<organism evidence="10 11">
    <name type="scientific">Selenobaculum gibii</name>
    <dbReference type="NCBI Taxonomy" id="3054208"/>
    <lineage>
        <taxon>Bacteria</taxon>
        <taxon>Bacillati</taxon>
        <taxon>Bacillota</taxon>
        <taxon>Negativicutes</taxon>
        <taxon>Selenomonadales</taxon>
        <taxon>Selenomonadaceae</taxon>
        <taxon>Selenobaculum</taxon>
    </lineage>
</organism>
<evidence type="ECO:0000256" key="5">
    <source>
        <dbReference type="ARBA" id="ARBA00022692"/>
    </source>
</evidence>
<evidence type="ECO:0000256" key="9">
    <source>
        <dbReference type="SAM" id="Phobius"/>
    </source>
</evidence>
<gene>
    <name evidence="10" type="ORF">P3F81_10175</name>
</gene>
<name>A0A9Y2ETN4_9FIRM</name>
<evidence type="ECO:0000256" key="3">
    <source>
        <dbReference type="ARBA" id="ARBA00020150"/>
    </source>
</evidence>
<feature type="transmembrane region" description="Helical" evidence="9">
    <location>
        <begin position="138"/>
        <end position="154"/>
    </location>
</feature>
<feature type="transmembrane region" description="Helical" evidence="9">
    <location>
        <begin position="21"/>
        <end position="40"/>
    </location>
</feature>
<dbReference type="PANTHER" id="PTHR10283">
    <property type="entry name" value="SOLUTE CARRIER FAMILY 13 MEMBER"/>
    <property type="match status" value="1"/>
</dbReference>
<keyword evidence="7 9" id="KW-0472">Membrane</keyword>
<accession>A0A9Y2ETN4</accession>
<evidence type="ECO:0000256" key="6">
    <source>
        <dbReference type="ARBA" id="ARBA00022989"/>
    </source>
</evidence>
<dbReference type="InterPro" id="IPR001898">
    <property type="entry name" value="SLC13A/DASS"/>
</dbReference>
<sequence length="511" mass="55378">MPSSTNKKPQSFEHSFDRKRHTLGLFIAPLFALIIFFLPIPGLTLSAHKLLAIMTLVSLWWITEPVPIAVTSLLGPTLAVIFGVISVKDGFAPFANPIIFLFMGGFILAKAMMVHGLDKRFAFGLLSMKWVGSSPTRIFLAIGIASMLCSGWVSNTATAAMMMPIALGLLTAIKDMFAANGRNIHLHEYKYATGLMLMTAYAASIGGVLTPIGTPPNLIMLGFLDQMANIKISFFEWMTWGSIAMIFYFIITYLLLKKLFPADVSSINGAKELIDKKVQELGSWTQGQKNTAFAFGLAVCLWIFPGILNIFLGSDSPVLKLYDQLLPESIVAMLAALLLFLLPVNWEKRTFTLKWKDAVDGIEWGTLILFGGGLSLGHMMYTTGLSKWIGDGIANSLGEPNLLMIVTVFSLLALIMSELTSHTAATNMVGPLGITAALSAGFDPTPVAVAIALSASLGFMLPVSTPPNAIVYASGYVPITKMISTGFIIDLIGIFLITIPIVIYFVTWILS</sequence>
<dbReference type="CDD" id="cd01115">
    <property type="entry name" value="SLC13_permease"/>
    <property type="match status" value="1"/>
</dbReference>
<evidence type="ECO:0000256" key="1">
    <source>
        <dbReference type="ARBA" id="ARBA00004141"/>
    </source>
</evidence>
<evidence type="ECO:0000256" key="7">
    <source>
        <dbReference type="ARBA" id="ARBA00023136"/>
    </source>
</evidence>
<feature type="transmembrane region" description="Helical" evidence="9">
    <location>
        <begin position="401"/>
        <end position="417"/>
    </location>
</feature>
<feature type="transmembrane region" description="Helical" evidence="9">
    <location>
        <begin position="325"/>
        <end position="344"/>
    </location>
</feature>
<feature type="transmembrane region" description="Helical" evidence="9">
    <location>
        <begin position="191"/>
        <end position="214"/>
    </location>
</feature>
<dbReference type="PROSITE" id="PS01271">
    <property type="entry name" value="NA_SULFATE"/>
    <property type="match status" value="1"/>
</dbReference>
<dbReference type="KEGG" id="sgbi:P3F81_10175"/>
<feature type="transmembrane region" description="Helical" evidence="9">
    <location>
        <begin position="448"/>
        <end position="475"/>
    </location>
</feature>
<keyword evidence="11" id="KW-1185">Reference proteome</keyword>
<dbReference type="RefSeq" id="WP_309320365.1">
    <property type="nucleotide sequence ID" value="NZ_CP120678.1"/>
</dbReference>
<dbReference type="InterPro" id="IPR031312">
    <property type="entry name" value="Na/sul_symport_CS"/>
</dbReference>
<dbReference type="PANTHER" id="PTHR10283:SF82">
    <property type="entry name" value="SOLUTE CARRIER FAMILY 13 MEMBER 2"/>
    <property type="match status" value="1"/>
</dbReference>
<evidence type="ECO:0000256" key="4">
    <source>
        <dbReference type="ARBA" id="ARBA00022448"/>
    </source>
</evidence>
<dbReference type="NCBIfam" id="TIGR00785">
    <property type="entry name" value="dass"/>
    <property type="match status" value="1"/>
</dbReference>
<dbReference type="AlphaFoldDB" id="A0A9Y2ETN4"/>
<dbReference type="Proteomes" id="UP001243623">
    <property type="component" value="Chromosome"/>
</dbReference>
<feature type="transmembrane region" description="Helical" evidence="9">
    <location>
        <begin position="234"/>
        <end position="256"/>
    </location>
</feature>
<proteinExistence type="inferred from homology"/>
<keyword evidence="5 9" id="KW-0812">Transmembrane</keyword>
<dbReference type="GO" id="GO:0015141">
    <property type="term" value="F:succinate transmembrane transporter activity"/>
    <property type="evidence" value="ECO:0007669"/>
    <property type="project" value="UniProtKB-ARBA"/>
</dbReference>
<keyword evidence="6 9" id="KW-1133">Transmembrane helix</keyword>